<accession>A0ABS2MX45</accession>
<proteinExistence type="predicted"/>
<keyword evidence="3" id="KW-1185">Reference proteome</keyword>
<gene>
    <name evidence="2" type="ORF">JOC48_000930</name>
</gene>
<organism evidence="2 3">
    <name type="scientific">Aquibacillus albus</name>
    <dbReference type="NCBI Taxonomy" id="1168171"/>
    <lineage>
        <taxon>Bacteria</taxon>
        <taxon>Bacillati</taxon>
        <taxon>Bacillota</taxon>
        <taxon>Bacilli</taxon>
        <taxon>Bacillales</taxon>
        <taxon>Bacillaceae</taxon>
        <taxon>Aquibacillus</taxon>
    </lineage>
</organism>
<keyword evidence="1" id="KW-0732">Signal</keyword>
<sequence>MKKYLLSIVMLGFLALFLLPMTSFAEYDKSGDITVSATILEDEIETSDDTGDATFELQEDAHETLTDTTGEEVDHSYVWVEVNGSRVLAVDPPKPCY</sequence>
<evidence type="ECO:0000313" key="2">
    <source>
        <dbReference type="EMBL" id="MBM7570452.1"/>
    </source>
</evidence>
<protein>
    <submittedName>
        <fullName evidence="2">Uncharacterized protein</fullName>
    </submittedName>
</protein>
<evidence type="ECO:0000313" key="3">
    <source>
        <dbReference type="Proteomes" id="UP001296943"/>
    </source>
</evidence>
<name>A0ABS2MX45_9BACI</name>
<dbReference type="RefSeq" id="WP_204497863.1">
    <property type="nucleotide sequence ID" value="NZ_JAFBDR010000003.1"/>
</dbReference>
<dbReference type="Proteomes" id="UP001296943">
    <property type="component" value="Unassembled WGS sequence"/>
</dbReference>
<evidence type="ECO:0000256" key="1">
    <source>
        <dbReference type="SAM" id="SignalP"/>
    </source>
</evidence>
<feature type="signal peptide" evidence="1">
    <location>
        <begin position="1"/>
        <end position="25"/>
    </location>
</feature>
<dbReference type="EMBL" id="JAFBDR010000003">
    <property type="protein sequence ID" value="MBM7570452.1"/>
    <property type="molecule type" value="Genomic_DNA"/>
</dbReference>
<reference evidence="2 3" key="1">
    <citation type="submission" date="2021-01" db="EMBL/GenBank/DDBJ databases">
        <title>Genomic Encyclopedia of Type Strains, Phase IV (KMG-IV): sequencing the most valuable type-strain genomes for metagenomic binning, comparative biology and taxonomic classification.</title>
        <authorList>
            <person name="Goeker M."/>
        </authorList>
    </citation>
    <scope>NUCLEOTIDE SEQUENCE [LARGE SCALE GENOMIC DNA]</scope>
    <source>
        <strain evidence="2 3">DSM 23711</strain>
    </source>
</reference>
<feature type="chain" id="PRO_5045442598" evidence="1">
    <location>
        <begin position="26"/>
        <end position="97"/>
    </location>
</feature>
<comment type="caution">
    <text evidence="2">The sequence shown here is derived from an EMBL/GenBank/DDBJ whole genome shotgun (WGS) entry which is preliminary data.</text>
</comment>